<reference evidence="3 4" key="1">
    <citation type="submission" date="2019-05" db="EMBL/GenBank/DDBJ databases">
        <authorList>
            <person name="Qu J.-H."/>
        </authorList>
    </citation>
    <scope>NUCLEOTIDE SEQUENCE [LARGE SCALE GENOMIC DNA]</scope>
    <source>
        <strain evidence="3 4">Z12</strain>
    </source>
</reference>
<dbReference type="PANTHER" id="PTHR38463">
    <property type="entry name" value="STRESS RESPONSE PROTEIN YSNF"/>
    <property type="match status" value="1"/>
</dbReference>
<comment type="caution">
    <text evidence="3">The sequence shown here is derived from an EMBL/GenBank/DDBJ whole genome shotgun (WGS) entry which is preliminary data.</text>
</comment>
<proteinExistence type="predicted"/>
<evidence type="ECO:0000256" key="1">
    <source>
        <dbReference type="SAM" id="MobiDB-lite"/>
    </source>
</evidence>
<name>A0A5R9K4D6_9BACT</name>
<protein>
    <submittedName>
        <fullName evidence="3">DUF2382 domain-containing protein</fullName>
    </submittedName>
</protein>
<organism evidence="3 4">
    <name type="scientific">Dyadobacter sediminis</name>
    <dbReference type="NCBI Taxonomy" id="1493691"/>
    <lineage>
        <taxon>Bacteria</taxon>
        <taxon>Pseudomonadati</taxon>
        <taxon>Bacteroidota</taxon>
        <taxon>Cytophagia</taxon>
        <taxon>Cytophagales</taxon>
        <taxon>Spirosomataceae</taxon>
        <taxon>Dyadobacter</taxon>
    </lineage>
</organism>
<gene>
    <name evidence="3" type="ORF">FEM55_24700</name>
</gene>
<dbReference type="AlphaFoldDB" id="A0A5R9K4D6"/>
<dbReference type="Proteomes" id="UP000309788">
    <property type="component" value="Unassembled WGS sequence"/>
</dbReference>
<dbReference type="PANTHER" id="PTHR38463:SF1">
    <property type="entry name" value="STRESS RESPONSE PROTEIN YSNF"/>
    <property type="match status" value="1"/>
</dbReference>
<dbReference type="RefSeq" id="WP_138284313.1">
    <property type="nucleotide sequence ID" value="NZ_BMGE01000008.1"/>
</dbReference>
<keyword evidence="4" id="KW-1185">Reference proteome</keyword>
<evidence type="ECO:0000313" key="3">
    <source>
        <dbReference type="EMBL" id="TLU88731.1"/>
    </source>
</evidence>
<dbReference type="InterPro" id="IPR052967">
    <property type="entry name" value="Stress_Response_Assoc"/>
</dbReference>
<evidence type="ECO:0000259" key="2">
    <source>
        <dbReference type="Pfam" id="PF09557"/>
    </source>
</evidence>
<dbReference type="EMBL" id="VCEI01000033">
    <property type="protein sequence ID" value="TLU88731.1"/>
    <property type="molecule type" value="Genomic_DNA"/>
</dbReference>
<dbReference type="InterPro" id="IPR019060">
    <property type="entry name" value="DUF2382"/>
</dbReference>
<sequence length="266" mass="29610">MSSTVIGIFEQESQAQQAKQYLLDNGYEASQVDLSAQPADYKADQSLDDDSDGIGGFFKNLFSDDDEKADRFSKAGRRGTVVTVHALTNQEAEVAADILDDHGAVDVDEFGQMNQAFDNTLIAPQAGSISDVNDNKESISVIEEQMQVGKREVQTGGVRLRSRIIERPVEERIRLRQEHVSVTRSAANRPATEADFDAFKEGTIELTEHEEVAVVSKQAFVVEEVSLQKEIEEKEETVKGTVRKTEVDVEEIPSSPQNRKYDEDLR</sequence>
<dbReference type="OrthoDB" id="581516at2"/>
<accession>A0A5R9K4D6</accession>
<feature type="domain" description="DUF2382" evidence="2">
    <location>
        <begin position="140"/>
        <end position="249"/>
    </location>
</feature>
<feature type="region of interest" description="Disordered" evidence="1">
    <location>
        <begin position="245"/>
        <end position="266"/>
    </location>
</feature>
<dbReference type="Pfam" id="PF09557">
    <property type="entry name" value="DUF2382"/>
    <property type="match status" value="1"/>
</dbReference>
<evidence type="ECO:0000313" key="4">
    <source>
        <dbReference type="Proteomes" id="UP000309788"/>
    </source>
</evidence>